<name>A0A9Q9VNR3_CYPCA</name>
<dbReference type="KEGG" id="ccar:122135023"/>
<feature type="chain" id="PRO_5040110884" evidence="1">
    <location>
        <begin position="19"/>
        <end position="311"/>
    </location>
</feature>
<dbReference type="PANTHER" id="PTHR20910">
    <property type="entry name" value="AGAP001623-PA"/>
    <property type="match status" value="1"/>
</dbReference>
<dbReference type="GeneID" id="122135023"/>
<dbReference type="AlphaFoldDB" id="A0A9Q9VNR3"/>
<dbReference type="Proteomes" id="UP001155660">
    <property type="component" value="Chromosome A22"/>
</dbReference>
<dbReference type="InterPro" id="IPR053257">
    <property type="entry name" value="Cu-only_SOD"/>
</dbReference>
<reference evidence="2" key="1">
    <citation type="submission" date="2025-08" db="UniProtKB">
        <authorList>
            <consortium name="RefSeq"/>
        </authorList>
    </citation>
    <scope>IDENTIFICATION</scope>
    <source>
        <tissue evidence="2">Muscle</tissue>
    </source>
</reference>
<dbReference type="PROSITE" id="PS51257">
    <property type="entry name" value="PROKAR_LIPOPROTEIN"/>
    <property type="match status" value="1"/>
</dbReference>
<evidence type="ECO:0000313" key="2">
    <source>
        <dbReference type="RefSeq" id="XP_042568398.1"/>
    </source>
</evidence>
<keyword evidence="1" id="KW-0732">Signal</keyword>
<dbReference type="OrthoDB" id="159229at2759"/>
<proteinExistence type="predicted"/>
<organism evidence="2">
    <name type="scientific">Cyprinus carpio</name>
    <name type="common">Common carp</name>
    <dbReference type="NCBI Taxonomy" id="7962"/>
    <lineage>
        <taxon>Eukaryota</taxon>
        <taxon>Metazoa</taxon>
        <taxon>Chordata</taxon>
        <taxon>Craniata</taxon>
        <taxon>Vertebrata</taxon>
        <taxon>Euteleostomi</taxon>
        <taxon>Actinopterygii</taxon>
        <taxon>Neopterygii</taxon>
        <taxon>Teleostei</taxon>
        <taxon>Ostariophysi</taxon>
        <taxon>Cypriniformes</taxon>
        <taxon>Cyprinidae</taxon>
        <taxon>Cyprininae</taxon>
        <taxon>Cyprinus</taxon>
    </lineage>
</organism>
<accession>A0A9Q9VNR3</accession>
<dbReference type="RefSeq" id="XP_042568398.1">
    <property type="nucleotide sequence ID" value="XM_042712464.1"/>
</dbReference>
<dbReference type="PANTHER" id="PTHR20910:SF1">
    <property type="entry name" value="SUPEROXIDE DISMUTASE COPPER_ZINC BINDING DOMAIN-CONTAINING PROTEIN"/>
    <property type="match status" value="1"/>
</dbReference>
<evidence type="ECO:0000256" key="1">
    <source>
        <dbReference type="SAM" id="SignalP"/>
    </source>
</evidence>
<sequence length="311" mass="34532">MLLPRALTLFILWGSASCVRYRADFNMMGVTGWILFDSTEQKSTANLTGTGTCRFNISLTTFPVMYGHFPSPCQTSHIGESVFTFSVDQPQAVVNVSTLFEQHISLDAFSVLVDTCNGTRICAGLTSESRVRTWQARFFSPVAGNIYIRQVTGEAGARVLSDLRNVNQTRTFPNVTILVSENSTTSCNTLLGSLDPKSLTKLGVLNVGSSLEPVKSRLEISTLNSNVRIIVLNLTSSYMCAEIRSVAMKVVSAVVNMQRIKGYFTFHQSSPFDLTTITVNLTNLDRRVGPYHVHQFLLPEPNEISVRWWIK</sequence>
<protein>
    <submittedName>
        <fullName evidence="2">Uncharacterized protein LOC122135023</fullName>
    </submittedName>
</protein>
<feature type="signal peptide" evidence="1">
    <location>
        <begin position="1"/>
        <end position="18"/>
    </location>
</feature>
<gene>
    <name evidence="2" type="primary">LOC122135023</name>
</gene>